<comment type="PTM">
    <text evidence="12">Sumoylation plays a regulatory role in E2 transcriptional activity.</text>
</comment>
<dbReference type="Pfam" id="PF00508">
    <property type="entry name" value="PPV_E2_N"/>
    <property type="match status" value="1"/>
</dbReference>
<comment type="similarity">
    <text evidence="12">Belongs to the papillomaviridae E2 protein family.</text>
</comment>
<keyword evidence="3 12" id="KW-0678">Repressor</keyword>
<evidence type="ECO:0000256" key="10">
    <source>
        <dbReference type="ARBA" id="ARBA00023159"/>
    </source>
</evidence>
<dbReference type="GO" id="GO:0003700">
    <property type="term" value="F:DNA-binding transcription factor activity"/>
    <property type="evidence" value="ECO:0007669"/>
    <property type="project" value="UniProtKB-UniRule"/>
</dbReference>
<dbReference type="GO" id="GO:0006260">
    <property type="term" value="P:DNA replication"/>
    <property type="evidence" value="ECO:0007669"/>
    <property type="project" value="UniProtKB-KW"/>
</dbReference>
<evidence type="ECO:0000256" key="9">
    <source>
        <dbReference type="ARBA" id="ARBA00023125"/>
    </source>
</evidence>
<dbReference type="GO" id="GO:0003677">
    <property type="term" value="F:DNA binding"/>
    <property type="evidence" value="ECO:0007669"/>
    <property type="project" value="UniProtKB-UniRule"/>
</dbReference>
<reference evidence="16" key="2">
    <citation type="journal article" date="2018" name="MBio">
        <title>Viral Diversity of House Mice in New York City.</title>
        <authorList>
            <person name="Willams S.H."/>
            <person name="Che X."/>
            <person name="Garcia J.A."/>
            <person name="Klena J.D."/>
            <person name="Lee B."/>
            <person name="Muller D."/>
            <person name="Ulrich W."/>
            <person name="Corrigan R.M."/>
            <person name="Nichol S."/>
            <person name="Jain K."/>
            <person name="Lipkin W.I."/>
        </authorList>
    </citation>
    <scope>NUCLEOTIDE SEQUENCE</scope>
    <source>
        <strain evidence="16">MPV1/NYC/Queens/poolP2</strain>
    </source>
</reference>
<feature type="compositionally biased region" description="Gly residues" evidence="13">
    <location>
        <begin position="244"/>
        <end position="253"/>
    </location>
</feature>
<dbReference type="InterPro" id="IPR042503">
    <property type="entry name" value="Regulatory_protein_E2_N_1"/>
</dbReference>
<dbReference type="InterPro" id="IPR035975">
    <property type="entry name" value="E2/EBNA1_C_sf"/>
</dbReference>
<comment type="similarity">
    <text evidence="2">Belongs to the papillomaviridae E8^E2C protein family.</text>
</comment>
<keyword evidence="11 12" id="KW-0804">Transcription</keyword>
<dbReference type="SUPFAM" id="SSF54957">
    <property type="entry name" value="Viral DNA-binding domain"/>
    <property type="match status" value="1"/>
</dbReference>
<keyword evidence="10 12" id="KW-0010">Activator</keyword>
<evidence type="ECO:0000259" key="14">
    <source>
        <dbReference type="Pfam" id="PF00508"/>
    </source>
</evidence>
<gene>
    <name evidence="12" type="primary">E2</name>
</gene>
<protein>
    <recommendedName>
        <fullName evidence="12">Regulatory protein E2</fullName>
    </recommendedName>
</protein>
<keyword evidence="6 12" id="KW-1048">Host nucleus</keyword>
<evidence type="ECO:0000256" key="8">
    <source>
        <dbReference type="ARBA" id="ARBA00023015"/>
    </source>
</evidence>
<evidence type="ECO:0000256" key="2">
    <source>
        <dbReference type="ARBA" id="ARBA00007794"/>
    </source>
</evidence>
<dbReference type="GO" id="GO:0006351">
    <property type="term" value="P:DNA-templated transcription"/>
    <property type="evidence" value="ECO:0007669"/>
    <property type="project" value="UniProtKB-UniRule"/>
</dbReference>
<organism evidence="16">
    <name type="scientific">Mouse papillomavirus 1</name>
    <dbReference type="NCBI Taxonomy" id="2171376"/>
    <lineage>
        <taxon>Viruses</taxon>
        <taxon>Monodnaviria</taxon>
        <taxon>Shotokuvirae</taxon>
        <taxon>Cossaviricota</taxon>
        <taxon>Papovaviricetes</taxon>
        <taxon>Zurhausenvirales</taxon>
        <taxon>Papillomaviridae</taxon>
    </lineage>
</organism>
<keyword evidence="12" id="KW-0832">Ubl conjugation</keyword>
<feature type="domain" description="Papillomavirus E2 N-terminal" evidence="14">
    <location>
        <begin position="1"/>
        <end position="198"/>
    </location>
</feature>
<dbReference type="InterPro" id="IPR012677">
    <property type="entry name" value="Nucleotide-bd_a/b_plait_sf"/>
</dbReference>
<evidence type="ECO:0000256" key="11">
    <source>
        <dbReference type="ARBA" id="ARBA00023163"/>
    </source>
</evidence>
<dbReference type="InterPro" id="IPR001866">
    <property type="entry name" value="PPV_E2_N"/>
</dbReference>
<evidence type="ECO:0000256" key="5">
    <source>
        <dbReference type="ARBA" id="ARBA00022553"/>
    </source>
</evidence>
<dbReference type="Gene3D" id="3.30.70.330">
    <property type="match status" value="1"/>
</dbReference>
<keyword evidence="8 12" id="KW-0805">Transcription regulation</keyword>
<dbReference type="Gene3D" id="2.170.200.10">
    <property type="entry name" value="Papillomavirus E2 early protein domain"/>
    <property type="match status" value="1"/>
</dbReference>
<evidence type="ECO:0000256" key="12">
    <source>
        <dbReference type="HAMAP-Rule" id="MF_04001"/>
    </source>
</evidence>
<evidence type="ECO:0000259" key="15">
    <source>
        <dbReference type="Pfam" id="PF00511"/>
    </source>
</evidence>
<dbReference type="SUPFAM" id="SSF51332">
    <property type="entry name" value="E2 regulatory, transactivation domain"/>
    <property type="match status" value="1"/>
</dbReference>
<dbReference type="GO" id="GO:0000166">
    <property type="term" value="F:nucleotide binding"/>
    <property type="evidence" value="ECO:0007669"/>
    <property type="project" value="UniProtKB-UniRule"/>
</dbReference>
<keyword evidence="12" id="KW-1017">Isopeptide bond</keyword>
<feature type="compositionally biased region" description="Low complexity" evidence="13">
    <location>
        <begin position="223"/>
        <end position="243"/>
    </location>
</feature>
<dbReference type="GO" id="GO:0039693">
    <property type="term" value="P:viral DNA genome replication"/>
    <property type="evidence" value="ECO:0007669"/>
    <property type="project" value="UniProtKB-UniRule"/>
</dbReference>
<dbReference type="GO" id="GO:0042025">
    <property type="term" value="C:host cell nucleus"/>
    <property type="evidence" value="ECO:0007669"/>
    <property type="project" value="UniProtKB-SubCell"/>
</dbReference>
<evidence type="ECO:0000256" key="3">
    <source>
        <dbReference type="ARBA" id="ARBA00022491"/>
    </source>
</evidence>
<evidence type="ECO:0000256" key="6">
    <source>
        <dbReference type="ARBA" id="ARBA00022562"/>
    </source>
</evidence>
<comment type="subcellular location">
    <subcellularLocation>
        <location evidence="1 12">Host nucleus</location>
    </subcellularLocation>
</comment>
<dbReference type="InterPro" id="IPR042504">
    <property type="entry name" value="Regulatory_protein_E2_N_2"/>
</dbReference>
<dbReference type="HAMAP" id="MF_04001">
    <property type="entry name" value="PPV_E2"/>
    <property type="match status" value="1"/>
</dbReference>
<evidence type="ECO:0000256" key="4">
    <source>
        <dbReference type="ARBA" id="ARBA00022518"/>
    </source>
</evidence>
<evidence type="ECO:0000256" key="1">
    <source>
        <dbReference type="ARBA" id="ARBA00004147"/>
    </source>
</evidence>
<dbReference type="Pfam" id="PF00511">
    <property type="entry name" value="PPV_E2_C"/>
    <property type="match status" value="1"/>
</dbReference>
<feature type="domain" description="Papillomavirus E2 C-terminal" evidence="15">
    <location>
        <begin position="295"/>
        <end position="380"/>
    </location>
</feature>
<comment type="subunit">
    <text evidence="12">Binds DNA as homodimer. Interacts with protein E1; this interaction greatly increases E1 DNA-binding activity. Interacts with protein L1; this interaction enhances E2-dependent replication and transcription activation. Interacts with protein L2; this interaction inhibits E2 transcriptional activity but not DNA replication function E2. Interacts with protein E7; this interaction inhibits E7 oncogenic activity. Interacts with host TAF1; this interaction modulates E2-dependent transcriptional regulation. Interacts with host BRD4; this interaction mediates E2 transcriptional activation function. Additionally, the interaction with host BRD4 on mitotic chromosomes mediates tethering of the viral genome. Interacts with host TOPBP1; this interaction is required for optimal viral DNA replication.</text>
</comment>
<dbReference type="InterPro" id="IPR036050">
    <property type="entry name" value="Regulatory_protein_E2_N"/>
</dbReference>
<dbReference type="Gene3D" id="1.10.287.30">
    <property type="entry name" value="E2 (early) protein, N terminal domain, subdomain 1"/>
    <property type="match status" value="1"/>
</dbReference>
<feature type="compositionally biased region" description="Basic and acidic residues" evidence="13">
    <location>
        <begin position="207"/>
        <end position="222"/>
    </location>
</feature>
<reference evidence="16" key="1">
    <citation type="submission" date="2017-06" db="EMBL/GenBank/DDBJ databases">
        <authorList>
            <person name="Kim H.J."/>
            <person name="Triplett B.A."/>
        </authorList>
    </citation>
    <scope>NUCLEOTIDE SEQUENCE</scope>
    <source>
        <strain evidence="16">MPV1/NYC/Queens/poolP2</strain>
    </source>
</reference>
<dbReference type="EMBL" id="MF416381">
    <property type="protein sequence ID" value="AWB14630.1"/>
    <property type="molecule type" value="Genomic_DNA"/>
</dbReference>
<dbReference type="InterPro" id="IPR000427">
    <property type="entry name" value="Papillomavirus_E2_C"/>
</dbReference>
<feature type="region of interest" description="Disordered" evidence="13">
    <location>
        <begin position="195"/>
        <end position="297"/>
    </location>
</feature>
<evidence type="ECO:0000313" key="16">
    <source>
        <dbReference type="EMBL" id="AWB14630.1"/>
    </source>
</evidence>
<dbReference type="InterPro" id="IPR033668">
    <property type="entry name" value="Reg_prot_E2"/>
</dbReference>
<feature type="region of interest" description="DNA-binding domain" evidence="12">
    <location>
        <begin position="295"/>
        <end position="384"/>
    </location>
</feature>
<comment type="caution">
    <text evidence="12">Lacks conserved residue(s) required for the propagation of feature annotation.</text>
</comment>
<sequence>MNSLETRFDAVQDQILNLYEKGSKCLADHILYWELVRKEGALQFCARRGGLNKLGLQPLPSTIGAENKAKRAIQMQLVLTSLNESPFGSEEWTMAETSREMYDSTEPYGTFKKSGEEVEVYYGGDEDNNVSYMLWKYVYAQDENGNWHKYQSDCDYYGVHYTDHSGTRIYYHDFDSDSRRYGDYSHWTVNYKHKTFESSPDSSSSAKEGHQKTTRRPEDNTATKRTLPTDTTDTAAPAGDTIWGRGGGYGRLGQGERQTCIRKAWSSAAETPAGPEGSAGPCQPNNSRHHHTHRPIISVKGPTNSLKCWRNRLRRRTYKPYSRVSTAFQWVEDRVDGVEVGDRWQVSFSNVLVAFADTHQKEVFLKTVTLPKGCSYTSGFLDGL</sequence>
<keyword evidence="5 12" id="KW-0597">Phosphoprotein</keyword>
<feature type="cross-link" description="Glycyl lysine isopeptide (Lys-Gly) (interchain with G-Cter in SUMO)" evidence="12">
    <location>
        <position position="300"/>
    </location>
</feature>
<evidence type="ECO:0000256" key="7">
    <source>
        <dbReference type="ARBA" id="ARBA00022705"/>
    </source>
</evidence>
<comment type="function">
    <text evidence="12">Plays a role in the initiation of viral DNA replication. A dimer of E2 interacts with a dimer of E1 in order to improve specificity of E1 DNA binding activity. Once the complex recognizes and binds DNA at specific sites, the E2 dimer is removed from DNA. E2 also regulates viral transcription through binding to the E2RE response element (5'-ACCNNNNNNGGT-3') present in multiple copies in the regulatory regions of the viral genome. Activates or represses transcription depending on E2RE's position with regards to proximal promoter elements including the TATA-box. Repression occurs by sterically hindering the assembly of the transcription initiation complex.</text>
</comment>
<comment type="PTM">
    <text evidence="12">Phosphorylated.</text>
</comment>
<proteinExistence type="inferred from homology"/>
<evidence type="ECO:0000256" key="13">
    <source>
        <dbReference type="SAM" id="MobiDB-lite"/>
    </source>
</evidence>
<accession>A0A2S0SZ29</accession>
<name>A0A2S0SZ29_9PAPI</name>
<keyword evidence="9 12" id="KW-0238">DNA-binding</keyword>
<keyword evidence="4 12" id="KW-0244">Early protein</keyword>
<keyword evidence="7 12" id="KW-0235">DNA replication</keyword>
<dbReference type="GO" id="GO:0006275">
    <property type="term" value="P:regulation of DNA replication"/>
    <property type="evidence" value="ECO:0007669"/>
    <property type="project" value="UniProtKB-UniRule"/>
</dbReference>